<comment type="caution">
    <text evidence="2">The sequence shown here is derived from an EMBL/GenBank/DDBJ whole genome shotgun (WGS) entry which is preliminary data.</text>
</comment>
<evidence type="ECO:0000256" key="1">
    <source>
        <dbReference type="SAM" id="MobiDB-lite"/>
    </source>
</evidence>
<reference evidence="2 3" key="1">
    <citation type="submission" date="2024-01" db="EMBL/GenBank/DDBJ databases">
        <title>Genome assemblies of Stephania.</title>
        <authorList>
            <person name="Yang L."/>
        </authorList>
    </citation>
    <scope>NUCLEOTIDE SEQUENCE [LARGE SCALE GENOMIC DNA]</scope>
    <source>
        <strain evidence="2">YNDBR</strain>
        <tissue evidence="2">Leaf</tissue>
    </source>
</reference>
<dbReference type="EMBL" id="JBBNAF010000012">
    <property type="protein sequence ID" value="KAK9092496.1"/>
    <property type="molecule type" value="Genomic_DNA"/>
</dbReference>
<accession>A0AAP0EFJ9</accession>
<dbReference type="AlphaFoldDB" id="A0AAP0EFJ9"/>
<evidence type="ECO:0000313" key="2">
    <source>
        <dbReference type="EMBL" id="KAK9092496.1"/>
    </source>
</evidence>
<sequence length="229" mass="24622">MRLPPSITSPRNYASASANANTPSITPPPPPNAPFDNTTSTPQRIPVPHLRRAKSAPPRPPSAPSSTTPPPSSNTSPPPSSPAKNYSTNAKVGVVTSSEREAESGGGCHRRRWPLEPQGVREGEWRELSATDFVMSLIYSRSVSTLAGNEWEMVVFMRSMETIGAWVVRGGVAFRCTGGSFGFVMDIANSGPGINGVHGWAYEAWGMWDSDLTDFLLGFVEFGLCKVQS</sequence>
<proteinExistence type="predicted"/>
<feature type="compositionally biased region" description="Polar residues" evidence="1">
    <location>
        <begin position="1"/>
        <end position="17"/>
    </location>
</feature>
<feature type="compositionally biased region" description="Pro residues" evidence="1">
    <location>
        <begin position="57"/>
        <end position="81"/>
    </location>
</feature>
<evidence type="ECO:0000313" key="3">
    <source>
        <dbReference type="Proteomes" id="UP001420932"/>
    </source>
</evidence>
<protein>
    <submittedName>
        <fullName evidence="2">Uncharacterized protein</fullName>
    </submittedName>
</protein>
<feature type="region of interest" description="Disordered" evidence="1">
    <location>
        <begin position="1"/>
        <end position="88"/>
    </location>
</feature>
<name>A0AAP0EFJ9_9MAGN</name>
<gene>
    <name evidence="2" type="ORF">Syun_027407</name>
</gene>
<organism evidence="2 3">
    <name type="scientific">Stephania yunnanensis</name>
    <dbReference type="NCBI Taxonomy" id="152371"/>
    <lineage>
        <taxon>Eukaryota</taxon>
        <taxon>Viridiplantae</taxon>
        <taxon>Streptophyta</taxon>
        <taxon>Embryophyta</taxon>
        <taxon>Tracheophyta</taxon>
        <taxon>Spermatophyta</taxon>
        <taxon>Magnoliopsida</taxon>
        <taxon>Ranunculales</taxon>
        <taxon>Menispermaceae</taxon>
        <taxon>Menispermoideae</taxon>
        <taxon>Cissampelideae</taxon>
        <taxon>Stephania</taxon>
    </lineage>
</organism>
<keyword evidence="3" id="KW-1185">Reference proteome</keyword>
<dbReference type="Proteomes" id="UP001420932">
    <property type="component" value="Unassembled WGS sequence"/>
</dbReference>
<feature type="region of interest" description="Disordered" evidence="1">
    <location>
        <begin position="95"/>
        <end position="114"/>
    </location>
</feature>